<dbReference type="RefSeq" id="WP_089201442.1">
    <property type="nucleotide sequence ID" value="NZ_NHRJ02000016.1"/>
</dbReference>
<gene>
    <name evidence="2" type="ORF">CBW46_018455</name>
</gene>
<organism evidence="2 3">
    <name type="scientific">Paenibacillus xerothermodurans</name>
    <dbReference type="NCBI Taxonomy" id="1977292"/>
    <lineage>
        <taxon>Bacteria</taxon>
        <taxon>Bacillati</taxon>
        <taxon>Bacillota</taxon>
        <taxon>Bacilli</taxon>
        <taxon>Bacillales</taxon>
        <taxon>Paenibacillaceae</taxon>
        <taxon>Paenibacillus</taxon>
    </lineage>
</organism>
<dbReference type="Proteomes" id="UP000214746">
    <property type="component" value="Unassembled WGS sequence"/>
</dbReference>
<comment type="caution">
    <text evidence="2">The sequence shown here is derived from an EMBL/GenBank/DDBJ whole genome shotgun (WGS) entry which is preliminary data.</text>
</comment>
<keyword evidence="2" id="KW-0413">Isomerase</keyword>
<accession>A0A2W1NXD1</accession>
<dbReference type="Gene3D" id="3.20.20.150">
    <property type="entry name" value="Divalent-metal-dependent TIM barrel enzymes"/>
    <property type="match status" value="1"/>
</dbReference>
<reference evidence="2" key="1">
    <citation type="submission" date="2018-06" db="EMBL/GenBank/DDBJ databases">
        <title>Paenibacillus xerothermodurans sp. nov. an extremely dry heat resistant spore forming bacterium isolated from the soil of Cape Canaveral, Florida.</title>
        <authorList>
            <person name="Seuylemezian A."/>
            <person name="Kaur N."/>
            <person name="Patil P."/>
            <person name="Patil P."/>
            <person name="Mayilraj S."/>
            <person name="Vaishampayan P."/>
        </authorList>
    </citation>
    <scope>NUCLEOTIDE SEQUENCE [LARGE SCALE GENOMIC DNA]</scope>
    <source>
        <strain evidence="2">ATCC 27380</strain>
    </source>
</reference>
<dbReference type="InterPro" id="IPR013022">
    <property type="entry name" value="Xyl_isomerase-like_TIM-brl"/>
</dbReference>
<name>A0A2W1NXD1_PAEXE</name>
<dbReference type="Pfam" id="PF01261">
    <property type="entry name" value="AP_endonuc_2"/>
    <property type="match status" value="1"/>
</dbReference>
<dbReference type="OrthoDB" id="9814946at2"/>
<dbReference type="GO" id="GO:0016853">
    <property type="term" value="F:isomerase activity"/>
    <property type="evidence" value="ECO:0007669"/>
    <property type="project" value="UniProtKB-KW"/>
</dbReference>
<dbReference type="AlphaFoldDB" id="A0A2W1NXD1"/>
<dbReference type="InterPro" id="IPR050312">
    <property type="entry name" value="IolE/XylAMocC-like"/>
</dbReference>
<feature type="domain" description="Xylose isomerase-like TIM barrel" evidence="1">
    <location>
        <begin position="25"/>
        <end position="257"/>
    </location>
</feature>
<dbReference type="PANTHER" id="PTHR12110:SF21">
    <property type="entry name" value="XYLOSE ISOMERASE-LIKE TIM BARREL DOMAIN-CONTAINING PROTEIN"/>
    <property type="match status" value="1"/>
</dbReference>
<sequence length="281" mass="31834">MMDVGVVTRSFRELSNQETAEMITKNGFKWTELCFSQTDSNYWVYNGRSDLADLTDERSTEIVETYRRQGVTVTAIGVFTNLLEPNDTELEHNLAYFERLIQIASINQVPYVSTECGFMPGRRGVQAETYESAFQRLVDSFKWLAAKAEEYNVHVVLEPCVLDVVPSAKRAADFINQVGSDRVRVLLDPANLIANSSEDDMFGYLTPHIAYFHGKDRKVNDAYGRAVGDGDINWRRFLELYHKHTEGVPFILEYVNAGNFCAIRDRVLAMDGGVRSNSALD</sequence>
<dbReference type="SUPFAM" id="SSF51658">
    <property type="entry name" value="Xylose isomerase-like"/>
    <property type="match status" value="1"/>
</dbReference>
<evidence type="ECO:0000313" key="3">
    <source>
        <dbReference type="Proteomes" id="UP000214746"/>
    </source>
</evidence>
<proteinExistence type="predicted"/>
<evidence type="ECO:0000313" key="2">
    <source>
        <dbReference type="EMBL" id="PZE19518.1"/>
    </source>
</evidence>
<evidence type="ECO:0000259" key="1">
    <source>
        <dbReference type="Pfam" id="PF01261"/>
    </source>
</evidence>
<dbReference type="PANTHER" id="PTHR12110">
    <property type="entry name" value="HYDROXYPYRUVATE ISOMERASE"/>
    <property type="match status" value="1"/>
</dbReference>
<protein>
    <submittedName>
        <fullName evidence="2">Sugar phosphate isomerase/epimerase</fullName>
    </submittedName>
</protein>
<keyword evidence="3" id="KW-1185">Reference proteome</keyword>
<dbReference type="EMBL" id="NHRJ02000016">
    <property type="protein sequence ID" value="PZE19518.1"/>
    <property type="molecule type" value="Genomic_DNA"/>
</dbReference>
<dbReference type="InterPro" id="IPR036237">
    <property type="entry name" value="Xyl_isomerase-like_sf"/>
</dbReference>